<evidence type="ECO:0000259" key="4">
    <source>
        <dbReference type="PROSITE" id="PS50871"/>
    </source>
</evidence>
<dbReference type="AlphaFoldDB" id="A0A8B6EUG5"/>
<sequence>LEASTKRDIVAFSAYRKSSQTLLSNKNNFKFDNVWTNIGNGYNQSTGVFTAPRTGVYHFSVDSYTIMSLHHKISYLVMAIKL</sequence>
<keyword evidence="2" id="KW-0964">Secreted</keyword>
<evidence type="ECO:0000256" key="3">
    <source>
        <dbReference type="ARBA" id="ARBA00022729"/>
    </source>
</evidence>
<dbReference type="GO" id="GO:0099558">
    <property type="term" value="P:maintenance of synapse structure"/>
    <property type="evidence" value="ECO:0007669"/>
    <property type="project" value="TreeGrafter"/>
</dbReference>
<dbReference type="InterPro" id="IPR050822">
    <property type="entry name" value="Cerebellin_Synaptic_Org"/>
</dbReference>
<dbReference type="PANTHER" id="PTHR22923:SF50">
    <property type="entry name" value="CEREBELLIN-2"/>
    <property type="match status" value="1"/>
</dbReference>
<dbReference type="InterPro" id="IPR001073">
    <property type="entry name" value="C1q_dom"/>
</dbReference>
<reference evidence="5" key="1">
    <citation type="submission" date="2018-11" db="EMBL/GenBank/DDBJ databases">
        <authorList>
            <person name="Alioto T."/>
            <person name="Alioto T."/>
        </authorList>
    </citation>
    <scope>NUCLEOTIDE SEQUENCE</scope>
</reference>
<keyword evidence="3" id="KW-0732">Signal</keyword>
<comment type="subcellular location">
    <subcellularLocation>
        <location evidence="1">Secreted</location>
    </subcellularLocation>
</comment>
<name>A0A8B6EUG5_MYTGA</name>
<evidence type="ECO:0000256" key="2">
    <source>
        <dbReference type="ARBA" id="ARBA00022525"/>
    </source>
</evidence>
<evidence type="ECO:0000256" key="1">
    <source>
        <dbReference type="ARBA" id="ARBA00004613"/>
    </source>
</evidence>
<feature type="non-terminal residue" evidence="5">
    <location>
        <position position="82"/>
    </location>
</feature>
<dbReference type="PROSITE" id="PS50871">
    <property type="entry name" value="C1Q"/>
    <property type="match status" value="1"/>
</dbReference>
<dbReference type="Proteomes" id="UP000596742">
    <property type="component" value="Unassembled WGS sequence"/>
</dbReference>
<gene>
    <name evidence="5" type="ORF">MGAL_10B045862</name>
</gene>
<proteinExistence type="predicted"/>
<dbReference type="SUPFAM" id="SSF49842">
    <property type="entry name" value="TNF-like"/>
    <property type="match status" value="1"/>
</dbReference>
<dbReference type="EMBL" id="UYJE01005588">
    <property type="protein sequence ID" value="VDI38448.1"/>
    <property type="molecule type" value="Genomic_DNA"/>
</dbReference>
<dbReference type="InterPro" id="IPR008983">
    <property type="entry name" value="Tumour_necrosis_fac-like_dom"/>
</dbReference>
<comment type="caution">
    <text evidence="5">The sequence shown here is derived from an EMBL/GenBank/DDBJ whole genome shotgun (WGS) entry which is preliminary data.</text>
</comment>
<feature type="domain" description="C1q" evidence="4">
    <location>
        <begin position="5"/>
        <end position="82"/>
    </location>
</feature>
<accession>A0A8B6EUG5</accession>
<dbReference type="Pfam" id="PF00386">
    <property type="entry name" value="C1q"/>
    <property type="match status" value="1"/>
</dbReference>
<dbReference type="Gene3D" id="2.60.120.40">
    <property type="match status" value="1"/>
</dbReference>
<organism evidence="5 6">
    <name type="scientific">Mytilus galloprovincialis</name>
    <name type="common">Mediterranean mussel</name>
    <dbReference type="NCBI Taxonomy" id="29158"/>
    <lineage>
        <taxon>Eukaryota</taxon>
        <taxon>Metazoa</taxon>
        <taxon>Spiralia</taxon>
        <taxon>Lophotrochozoa</taxon>
        <taxon>Mollusca</taxon>
        <taxon>Bivalvia</taxon>
        <taxon>Autobranchia</taxon>
        <taxon>Pteriomorphia</taxon>
        <taxon>Mytilida</taxon>
        <taxon>Mytiloidea</taxon>
        <taxon>Mytilidae</taxon>
        <taxon>Mytilinae</taxon>
        <taxon>Mytilus</taxon>
    </lineage>
</organism>
<dbReference type="GO" id="GO:0005576">
    <property type="term" value="C:extracellular region"/>
    <property type="evidence" value="ECO:0007669"/>
    <property type="project" value="UniProtKB-SubCell"/>
</dbReference>
<keyword evidence="6" id="KW-1185">Reference proteome</keyword>
<dbReference type="OrthoDB" id="6159998at2759"/>
<evidence type="ECO:0000313" key="5">
    <source>
        <dbReference type="EMBL" id="VDI38448.1"/>
    </source>
</evidence>
<protein>
    <recommendedName>
        <fullName evidence="4">C1q domain-containing protein</fullName>
    </recommendedName>
</protein>
<dbReference type="GO" id="GO:0045202">
    <property type="term" value="C:synapse"/>
    <property type="evidence" value="ECO:0007669"/>
    <property type="project" value="TreeGrafter"/>
</dbReference>
<evidence type="ECO:0000313" key="6">
    <source>
        <dbReference type="Proteomes" id="UP000596742"/>
    </source>
</evidence>
<dbReference type="PANTHER" id="PTHR22923">
    <property type="entry name" value="CEREBELLIN-RELATED"/>
    <property type="match status" value="1"/>
</dbReference>
<feature type="non-terminal residue" evidence="5">
    <location>
        <position position="1"/>
    </location>
</feature>